<feature type="compositionally biased region" description="Basic and acidic residues" evidence="2">
    <location>
        <begin position="359"/>
        <end position="377"/>
    </location>
</feature>
<proteinExistence type="predicted"/>
<gene>
    <name evidence="3" type="ORF">PGLA1383_LOCUS50206</name>
</gene>
<feature type="non-terminal residue" evidence="3">
    <location>
        <position position="1"/>
    </location>
</feature>
<organism evidence="3 4">
    <name type="scientific">Polarella glacialis</name>
    <name type="common">Dinoflagellate</name>
    <dbReference type="NCBI Taxonomy" id="89957"/>
    <lineage>
        <taxon>Eukaryota</taxon>
        <taxon>Sar</taxon>
        <taxon>Alveolata</taxon>
        <taxon>Dinophyceae</taxon>
        <taxon>Suessiales</taxon>
        <taxon>Suessiaceae</taxon>
        <taxon>Polarella</taxon>
    </lineage>
</organism>
<dbReference type="PANTHER" id="PTHR35310:SF1">
    <property type="entry name" value="CELL WALL INTEGRITY_STRESS RESPONSE COMPONENT-LIKE PROTEIN"/>
    <property type="match status" value="1"/>
</dbReference>
<feature type="region of interest" description="Disordered" evidence="2">
    <location>
        <begin position="15"/>
        <end position="60"/>
    </location>
</feature>
<feature type="region of interest" description="Disordered" evidence="2">
    <location>
        <begin position="1104"/>
        <end position="1157"/>
    </location>
</feature>
<dbReference type="InterPro" id="IPR003903">
    <property type="entry name" value="UIM_dom"/>
</dbReference>
<feature type="region of interest" description="Disordered" evidence="2">
    <location>
        <begin position="73"/>
        <end position="171"/>
    </location>
</feature>
<feature type="region of interest" description="Disordered" evidence="2">
    <location>
        <begin position="810"/>
        <end position="884"/>
    </location>
</feature>
<dbReference type="Proteomes" id="UP000654075">
    <property type="component" value="Unassembled WGS sequence"/>
</dbReference>
<feature type="region of interest" description="Disordered" evidence="2">
    <location>
        <begin position="315"/>
        <end position="377"/>
    </location>
</feature>
<evidence type="ECO:0000256" key="1">
    <source>
        <dbReference type="SAM" id="Coils"/>
    </source>
</evidence>
<protein>
    <submittedName>
        <fullName evidence="3">Uncharacterized protein</fullName>
    </submittedName>
</protein>
<dbReference type="SMART" id="SM00726">
    <property type="entry name" value="UIM"/>
    <property type="match status" value="2"/>
</dbReference>
<accession>A0A813HA64</accession>
<name>A0A813HA64_POLGL</name>
<reference evidence="3" key="1">
    <citation type="submission" date="2021-02" db="EMBL/GenBank/DDBJ databases">
        <authorList>
            <person name="Dougan E. K."/>
            <person name="Rhodes N."/>
            <person name="Thang M."/>
            <person name="Chan C."/>
        </authorList>
    </citation>
    <scope>NUCLEOTIDE SEQUENCE</scope>
</reference>
<feature type="compositionally biased region" description="Basic and acidic residues" evidence="2">
    <location>
        <begin position="972"/>
        <end position="991"/>
    </location>
</feature>
<feature type="coiled-coil region" evidence="1">
    <location>
        <begin position="219"/>
        <end position="246"/>
    </location>
</feature>
<evidence type="ECO:0000313" key="4">
    <source>
        <dbReference type="Proteomes" id="UP000654075"/>
    </source>
</evidence>
<feature type="coiled-coil region" evidence="1">
    <location>
        <begin position="277"/>
        <end position="311"/>
    </location>
</feature>
<keyword evidence="1" id="KW-0175">Coiled coil</keyword>
<feature type="compositionally biased region" description="Low complexity" evidence="2">
    <location>
        <begin position="322"/>
        <end position="345"/>
    </location>
</feature>
<sequence>ELQRRVAQEAAERQECAKRAAYPGNGNQTASYTSNSLFQQAASGSNGSSKEQRHRQELQRGVALEAAERRLADARVRNAGTMEDWRRWRQEQNLTEAKQTPSTSAPAPSAAFSSAPPRNLPSAADSPQPDVQRELSTDDDEAEDLQRALAASMASSGPVSYAPSSPAQAAASLRPPFAAAANLRPPFASAAAAAGADTDQQDPELYELRLQESFAEEELELQVALAASLEAEREALQKEAEHTSCSAAAAAAVDEPQEALIVDVSWLARLEESRLREEKGRQEQEALEARLAELRAAVAQHEEKLEDGALRKAHVEADDDASPAARSRSSTTSPSARGVGSAAEIPADHAAADQPNGHGDSDKPEKTTELSRGHRAEDKFQDTVFMAAFMADFNRRARLEEPDGWSVRWGRRLDEKEVEDLLIPDTPGFYILAKSVLVSAELELLAPDDEDVVDELVEGTMVRIVEVVTLDTAKRVRARLDAPAEGWISLKNMKTGTRWAEKQDDEPGSYVLTKTAFASPDLDNLSPDDDELVDELDEDTDIHVLEVVCLLVTGARWAEKLELKSEPEDDEPGNYVLTRTAFVSPDLDNLSPDDDELVGELDEGTTITILEVVRLVDAQRVRARLEDPAGWITLINIETGKRWADKLELKSEESQQDSELALKSEESQQESDLTLKSEESQQESELPLKSEESQQESELPLKSEESQQESELPLKSEESQQLDEDDEPGNYVLTRTAFVSPNLDNLSPDDDELVGELDEGTTITILEVVRLVDAQRVRARLEDPAGWITLINIETGKRWADKLELKSEESQQESELALKSEESQQESDLTLKSEESQQESVLPLKSEESQQESELPLKSEESQQESELPLKSEESQQLDEDDEPGNYVLTRTAFVSPNLDNLSPDDDELVGELDEGTTITILEVVRLVDAQRVRARLEDPAGWITLMNIETGKRWADKLELKSEESQQDSELALKSEESQQKSELALKLEEPQQESELPLKSEESQQESELPLKSEESQQLDEDDEPGNYVLTRTAFVSPDLDNLSPDDDELVGELDEGTTITILEVVRLVDAQRVRARLEDPAGWITLMNIETGKRWADKLELKSEESQQDSELALQPEESQQESELALKLETSQQESELPLKSEESQQLDEDDEPGNYVLTRTAFVSPDLDNLSPDDDELVGELDEGTTITILEVVRLVDAQRVRARLEDPAGWITLMNIETGKRWADKLELKSEESQQDSELALKSE</sequence>
<feature type="compositionally biased region" description="Low complexity" evidence="2">
    <location>
        <begin position="100"/>
        <end position="117"/>
    </location>
</feature>
<feature type="compositionally biased region" description="Low complexity" evidence="2">
    <location>
        <begin position="158"/>
        <end position="171"/>
    </location>
</feature>
<dbReference type="AlphaFoldDB" id="A0A813HA64"/>
<dbReference type="EMBL" id="CAJNNV010031059">
    <property type="protein sequence ID" value="CAE8634557.1"/>
    <property type="molecule type" value="Genomic_DNA"/>
</dbReference>
<feature type="compositionally biased region" description="Low complexity" evidence="2">
    <location>
        <begin position="1113"/>
        <end position="1133"/>
    </location>
</feature>
<feature type="region of interest" description="Disordered" evidence="2">
    <location>
        <begin position="961"/>
        <end position="1027"/>
    </location>
</feature>
<keyword evidence="4" id="KW-1185">Reference proteome</keyword>
<evidence type="ECO:0000313" key="3">
    <source>
        <dbReference type="EMBL" id="CAE8634557.1"/>
    </source>
</evidence>
<dbReference type="PANTHER" id="PTHR35310">
    <property type="entry name" value="CELL WALL INTEGRITY/STRESS RESPONSE COMPONENT-LIKE PROTEIN"/>
    <property type="match status" value="1"/>
</dbReference>
<feature type="region of interest" description="Disordered" evidence="2">
    <location>
        <begin position="653"/>
        <end position="728"/>
    </location>
</feature>
<feature type="compositionally biased region" description="Polar residues" evidence="2">
    <location>
        <begin position="25"/>
        <end position="49"/>
    </location>
</feature>
<evidence type="ECO:0000256" key="2">
    <source>
        <dbReference type="SAM" id="MobiDB-lite"/>
    </source>
</evidence>
<feature type="non-terminal residue" evidence="3">
    <location>
        <position position="1250"/>
    </location>
</feature>
<comment type="caution">
    <text evidence="3">The sequence shown here is derived from an EMBL/GenBank/DDBJ whole genome shotgun (WGS) entry which is preliminary data.</text>
</comment>